<dbReference type="Pfam" id="PF00440">
    <property type="entry name" value="TetR_N"/>
    <property type="match status" value="1"/>
</dbReference>
<dbReference type="GO" id="GO:0000976">
    <property type="term" value="F:transcription cis-regulatory region binding"/>
    <property type="evidence" value="ECO:0007669"/>
    <property type="project" value="TreeGrafter"/>
</dbReference>
<dbReference type="EMBL" id="JACHWR010000003">
    <property type="protein sequence ID" value="MBB3044184.1"/>
    <property type="molecule type" value="Genomic_DNA"/>
</dbReference>
<dbReference type="InterPro" id="IPR001647">
    <property type="entry name" value="HTH_TetR"/>
</dbReference>
<name>A0A7W4VYP7_9ACTN</name>
<dbReference type="RefSeq" id="WP_183594082.1">
    <property type="nucleotide sequence ID" value="NZ_JACHWR010000003.1"/>
</dbReference>
<feature type="compositionally biased region" description="Polar residues" evidence="5">
    <location>
        <begin position="1"/>
        <end position="11"/>
    </location>
</feature>
<evidence type="ECO:0000256" key="3">
    <source>
        <dbReference type="ARBA" id="ARBA00023163"/>
    </source>
</evidence>
<keyword evidence="8" id="KW-1185">Reference proteome</keyword>
<comment type="caution">
    <text evidence="7">The sequence shown here is derived from an EMBL/GenBank/DDBJ whole genome shotgun (WGS) entry which is preliminary data.</text>
</comment>
<evidence type="ECO:0000259" key="6">
    <source>
        <dbReference type="PROSITE" id="PS50977"/>
    </source>
</evidence>
<dbReference type="Gene3D" id="1.10.357.10">
    <property type="entry name" value="Tetracycline Repressor, domain 2"/>
    <property type="match status" value="1"/>
</dbReference>
<reference evidence="7 8" key="1">
    <citation type="submission" date="2020-08" db="EMBL/GenBank/DDBJ databases">
        <title>Sequencing the genomes of 1000 actinobacteria strains.</title>
        <authorList>
            <person name="Klenk H.-P."/>
        </authorList>
    </citation>
    <scope>NUCLEOTIDE SEQUENCE [LARGE SCALE GENOMIC DNA]</scope>
    <source>
        <strain evidence="7 8">DSM 105498</strain>
    </source>
</reference>
<feature type="DNA-binding region" description="H-T-H motif" evidence="4">
    <location>
        <begin position="46"/>
        <end position="65"/>
    </location>
</feature>
<evidence type="ECO:0000256" key="5">
    <source>
        <dbReference type="SAM" id="MobiDB-lite"/>
    </source>
</evidence>
<dbReference type="SUPFAM" id="SSF46689">
    <property type="entry name" value="Homeodomain-like"/>
    <property type="match status" value="1"/>
</dbReference>
<dbReference type="PANTHER" id="PTHR30055">
    <property type="entry name" value="HTH-TYPE TRANSCRIPTIONAL REGULATOR RUTR"/>
    <property type="match status" value="1"/>
</dbReference>
<dbReference type="AlphaFoldDB" id="A0A7W4VYP7"/>
<feature type="region of interest" description="Disordered" evidence="5">
    <location>
        <begin position="1"/>
        <end position="24"/>
    </location>
</feature>
<evidence type="ECO:0000256" key="2">
    <source>
        <dbReference type="ARBA" id="ARBA00023125"/>
    </source>
</evidence>
<dbReference type="PROSITE" id="PS50977">
    <property type="entry name" value="HTH_TETR_2"/>
    <property type="match status" value="1"/>
</dbReference>
<evidence type="ECO:0000313" key="7">
    <source>
        <dbReference type="EMBL" id="MBB3044184.1"/>
    </source>
</evidence>
<dbReference type="Proteomes" id="UP000589626">
    <property type="component" value="Unassembled WGS sequence"/>
</dbReference>
<proteinExistence type="predicted"/>
<organism evidence="7 8">
    <name type="scientific">Nocardioides soli</name>
    <dbReference type="NCBI Taxonomy" id="1036020"/>
    <lineage>
        <taxon>Bacteria</taxon>
        <taxon>Bacillati</taxon>
        <taxon>Actinomycetota</taxon>
        <taxon>Actinomycetes</taxon>
        <taxon>Propionibacteriales</taxon>
        <taxon>Nocardioidaceae</taxon>
        <taxon>Nocardioides</taxon>
    </lineage>
</organism>
<gene>
    <name evidence="7" type="ORF">FHU40_004021</name>
</gene>
<dbReference type="GO" id="GO:0003700">
    <property type="term" value="F:DNA-binding transcription factor activity"/>
    <property type="evidence" value="ECO:0007669"/>
    <property type="project" value="TreeGrafter"/>
</dbReference>
<feature type="domain" description="HTH tetR-type" evidence="6">
    <location>
        <begin position="23"/>
        <end position="83"/>
    </location>
</feature>
<keyword evidence="1" id="KW-0805">Transcription regulation</keyword>
<dbReference type="InterPro" id="IPR050109">
    <property type="entry name" value="HTH-type_TetR-like_transc_reg"/>
</dbReference>
<accession>A0A7W4VYP7</accession>
<evidence type="ECO:0000256" key="4">
    <source>
        <dbReference type="PROSITE-ProRule" id="PRU00335"/>
    </source>
</evidence>
<protein>
    <submittedName>
        <fullName evidence="7">AcrR family transcriptional regulator</fullName>
    </submittedName>
</protein>
<evidence type="ECO:0000256" key="1">
    <source>
        <dbReference type="ARBA" id="ARBA00023015"/>
    </source>
</evidence>
<evidence type="ECO:0000313" key="8">
    <source>
        <dbReference type="Proteomes" id="UP000589626"/>
    </source>
</evidence>
<keyword evidence="3" id="KW-0804">Transcription</keyword>
<dbReference type="PANTHER" id="PTHR30055:SF234">
    <property type="entry name" value="HTH-TYPE TRANSCRIPTIONAL REGULATOR BETI"/>
    <property type="match status" value="1"/>
</dbReference>
<sequence length="197" mass="21295">MPPSPSDQSKGPTRLTPSGAAKPTARERILDAAAELMKHKAPSQITGRELASTAGVNYGLVHHYFGGKNGACQEAFTALAQRYVDSAQESHAQDWILSMGDLPEYADLWRILAHAAMDGESLEMLGWDYPLLRARLAARTSERGADAGETSEAIATAFSLALGWIVFQPFIKEALGLGDQQATAVGESIVRRIDELW</sequence>
<keyword evidence="2 4" id="KW-0238">DNA-binding</keyword>
<dbReference type="InterPro" id="IPR009057">
    <property type="entry name" value="Homeodomain-like_sf"/>
</dbReference>